<dbReference type="AlphaFoldDB" id="A0A1C0Y5L6"/>
<gene>
    <name evidence="2" type="ORF">A6M13_07260</name>
</gene>
<dbReference type="OrthoDB" id="9836334at2"/>
<keyword evidence="3" id="KW-1185">Reference proteome</keyword>
<reference evidence="2 3" key="1">
    <citation type="submission" date="2016-07" db="EMBL/GenBank/DDBJ databases">
        <title>Caryophanon tenue genome sequencing.</title>
        <authorList>
            <person name="Verma A."/>
            <person name="Pal Y."/>
            <person name="Krishnamurthi S."/>
        </authorList>
    </citation>
    <scope>NUCLEOTIDE SEQUENCE [LARGE SCALE GENOMIC DNA]</scope>
    <source>
        <strain evidence="2 3">DSM 14152</strain>
    </source>
</reference>
<keyword evidence="1" id="KW-0472">Membrane</keyword>
<keyword evidence="1" id="KW-0812">Transmembrane</keyword>
<organism evidence="2 3">
    <name type="scientific">Caryophanon tenue</name>
    <dbReference type="NCBI Taxonomy" id="33978"/>
    <lineage>
        <taxon>Bacteria</taxon>
        <taxon>Bacillati</taxon>
        <taxon>Bacillota</taxon>
        <taxon>Bacilli</taxon>
        <taxon>Bacillales</taxon>
        <taxon>Caryophanaceae</taxon>
        <taxon>Caryophanon</taxon>
    </lineage>
</organism>
<protein>
    <submittedName>
        <fullName evidence="2">Uncharacterized protein</fullName>
    </submittedName>
</protein>
<feature type="transmembrane region" description="Helical" evidence="1">
    <location>
        <begin position="15"/>
        <end position="36"/>
    </location>
</feature>
<keyword evidence="1" id="KW-1133">Transmembrane helix</keyword>
<feature type="transmembrane region" description="Helical" evidence="1">
    <location>
        <begin position="42"/>
        <end position="62"/>
    </location>
</feature>
<evidence type="ECO:0000256" key="1">
    <source>
        <dbReference type="SAM" id="Phobius"/>
    </source>
</evidence>
<dbReference type="RefSeq" id="WP_066548481.1">
    <property type="nucleotide sequence ID" value="NZ_MASJ01000041.1"/>
</dbReference>
<evidence type="ECO:0000313" key="2">
    <source>
        <dbReference type="EMBL" id="OCS82479.1"/>
    </source>
</evidence>
<dbReference type="Proteomes" id="UP000093199">
    <property type="component" value="Unassembled WGS sequence"/>
</dbReference>
<proteinExistence type="predicted"/>
<accession>A0A1C0Y5L6</accession>
<dbReference type="InterPro" id="IPR048136">
    <property type="entry name" value="STM3941-like"/>
</dbReference>
<dbReference type="NCBIfam" id="NF041635">
    <property type="entry name" value="STM3941_fam"/>
    <property type="match status" value="1"/>
</dbReference>
<name>A0A1C0Y5L6_9BACL</name>
<comment type="caution">
    <text evidence="2">The sequence shown here is derived from an EMBL/GenBank/DDBJ whole genome shotgun (WGS) entry which is preliminary data.</text>
</comment>
<evidence type="ECO:0000313" key="3">
    <source>
        <dbReference type="Proteomes" id="UP000093199"/>
    </source>
</evidence>
<dbReference type="EMBL" id="MASJ01000041">
    <property type="protein sequence ID" value="OCS82479.1"/>
    <property type="molecule type" value="Genomic_DNA"/>
</dbReference>
<dbReference type="STRING" id="33978.A6M13_07260"/>
<sequence length="182" mass="20555">MEIIEQIERNKKRPIMLFSLSVLMTAMSVMSIVVGLGASETFNIIVGVIGLFFFLGMMFIFAKDFLSTKPFLQVTEEQITYDGSTFTWEEIREVKLADFGKGKVILLNLQNPQKYWATLSNVQRKIAEMNASNGGHIQINLAKSTNVDVPELLETLQQTHKKATGYREQVSGKKKRVVASFK</sequence>